<proteinExistence type="predicted"/>
<protein>
    <submittedName>
        <fullName evidence="1">Uncharacterized protein</fullName>
    </submittedName>
</protein>
<name>A0A1X2Z1R6_BIFAD</name>
<dbReference type="RefSeq" id="WP_179141968.1">
    <property type="nucleotide sequence ID" value="NZ_LNKD01000001.1"/>
</dbReference>
<dbReference type="Proteomes" id="UP000193377">
    <property type="component" value="Unassembled WGS sequence"/>
</dbReference>
<comment type="caution">
    <text evidence="1">The sequence shown here is derived from an EMBL/GenBank/DDBJ whole genome shotgun (WGS) entry which is preliminary data.</text>
</comment>
<accession>A0A1X2Z1R6</accession>
<reference evidence="1 2" key="1">
    <citation type="journal article" date="2016" name="Sci. Rep.">
        <title>Evaluation of genetic diversity among strains of the human gut commensal Bifidobacterium adolescentis.</title>
        <authorList>
            <person name="Duranti S."/>
            <person name="Milani C."/>
            <person name="Lugli G.A."/>
            <person name="Mancabelli L."/>
            <person name="Turroni F."/>
            <person name="Ferrario C."/>
            <person name="Mangifesta M."/>
            <person name="Viappiani A."/>
            <person name="Sanchez B."/>
            <person name="Margolles A."/>
            <person name="van Sinderen D."/>
            <person name="Ventura M."/>
        </authorList>
    </citation>
    <scope>NUCLEOTIDE SEQUENCE [LARGE SCALE GENOMIC DNA]</scope>
    <source>
        <strain evidence="1 2">487B</strain>
    </source>
</reference>
<evidence type="ECO:0000313" key="1">
    <source>
        <dbReference type="EMBL" id="OSG88121.1"/>
    </source>
</evidence>
<dbReference type="EMBL" id="LNKD01000001">
    <property type="protein sequence ID" value="OSG88121.1"/>
    <property type="molecule type" value="Genomic_DNA"/>
</dbReference>
<dbReference type="AlphaFoldDB" id="A0A1X2Z1R6"/>
<evidence type="ECO:0000313" key="2">
    <source>
        <dbReference type="Proteomes" id="UP000193377"/>
    </source>
</evidence>
<sequence length="104" mass="11737">MDDASSTKKFVFTSDGKPSPDLSNFKPFGHIDEDKPKYSAIMIIEDEGVYVPVIYKECRVDLDIDNPTIHPLSGPCMEPCCYSTPELAMKAGTRIYRNMLKENE</sequence>
<gene>
    <name evidence="1" type="ORF">B0487_1041</name>
</gene>
<organism evidence="1 2">
    <name type="scientific">Bifidobacterium adolescentis</name>
    <dbReference type="NCBI Taxonomy" id="1680"/>
    <lineage>
        <taxon>Bacteria</taxon>
        <taxon>Bacillati</taxon>
        <taxon>Actinomycetota</taxon>
        <taxon>Actinomycetes</taxon>
        <taxon>Bifidobacteriales</taxon>
        <taxon>Bifidobacteriaceae</taxon>
        <taxon>Bifidobacterium</taxon>
    </lineage>
</organism>